<reference evidence="2 3" key="1">
    <citation type="submission" date="2020-10" db="EMBL/GenBank/DDBJ databases">
        <title>Connecting structure to function with the recovery of over 1000 high-quality activated sludge metagenome-assembled genomes encoding full-length rRNA genes using long-read sequencing.</title>
        <authorList>
            <person name="Singleton C.M."/>
            <person name="Petriglieri F."/>
            <person name="Kristensen J.M."/>
            <person name="Kirkegaard R.H."/>
            <person name="Michaelsen T.Y."/>
            <person name="Andersen M.H."/>
            <person name="Karst S.M."/>
            <person name="Dueholm M.S."/>
            <person name="Nielsen P.H."/>
            <person name="Albertsen M."/>
        </authorList>
    </citation>
    <scope>NUCLEOTIDE SEQUENCE [LARGE SCALE GENOMIC DNA]</scope>
    <source>
        <strain evidence="2">OdNE_18-Q3-R46-58_MAXAC.008</strain>
    </source>
</reference>
<protein>
    <recommendedName>
        <fullName evidence="4">Cytochrome c domain-containing protein</fullName>
    </recommendedName>
</protein>
<organism evidence="2 3">
    <name type="scientific">Candidatus Geothrix odensensis</name>
    <dbReference type="NCBI Taxonomy" id="2954440"/>
    <lineage>
        <taxon>Bacteria</taxon>
        <taxon>Pseudomonadati</taxon>
        <taxon>Acidobacteriota</taxon>
        <taxon>Holophagae</taxon>
        <taxon>Holophagales</taxon>
        <taxon>Holophagaceae</taxon>
        <taxon>Geothrix</taxon>
    </lineage>
</organism>
<sequence length="83" mass="9155">MRTFILITAAALILAVPAQAKMPWVKKAQELGHAEIKDCKACHVGMAKKGGELSERGKFLEDMKAKKKAAEVDLAWLKDYKGK</sequence>
<accession>A0A936K502</accession>
<feature type="chain" id="PRO_5036690690" description="Cytochrome c domain-containing protein" evidence="1">
    <location>
        <begin position="21"/>
        <end position="83"/>
    </location>
</feature>
<evidence type="ECO:0000256" key="1">
    <source>
        <dbReference type="SAM" id="SignalP"/>
    </source>
</evidence>
<comment type="caution">
    <text evidence="2">The sequence shown here is derived from an EMBL/GenBank/DDBJ whole genome shotgun (WGS) entry which is preliminary data.</text>
</comment>
<feature type="signal peptide" evidence="1">
    <location>
        <begin position="1"/>
        <end position="20"/>
    </location>
</feature>
<evidence type="ECO:0000313" key="2">
    <source>
        <dbReference type="EMBL" id="MBK8571161.1"/>
    </source>
</evidence>
<dbReference type="Proteomes" id="UP000709959">
    <property type="component" value="Unassembled WGS sequence"/>
</dbReference>
<proteinExistence type="predicted"/>
<dbReference type="AlphaFoldDB" id="A0A936K502"/>
<name>A0A936K502_9BACT</name>
<keyword evidence="1" id="KW-0732">Signal</keyword>
<evidence type="ECO:0000313" key="3">
    <source>
        <dbReference type="Proteomes" id="UP000709959"/>
    </source>
</evidence>
<evidence type="ECO:0008006" key="4">
    <source>
        <dbReference type="Google" id="ProtNLM"/>
    </source>
</evidence>
<gene>
    <name evidence="2" type="ORF">IPN91_00680</name>
</gene>
<dbReference type="EMBL" id="JADKCH010000001">
    <property type="protein sequence ID" value="MBK8571161.1"/>
    <property type="molecule type" value="Genomic_DNA"/>
</dbReference>